<dbReference type="EMBL" id="KL197725">
    <property type="protein sequence ID" value="KDQ55541.1"/>
    <property type="molecule type" value="Genomic_DNA"/>
</dbReference>
<dbReference type="Proteomes" id="UP000027265">
    <property type="component" value="Unassembled WGS sequence"/>
</dbReference>
<accession>A0A067PYW1</accession>
<dbReference type="HOGENOM" id="CLU_102301_2_1_1"/>
<gene>
    <name evidence="1" type="ORF">JAAARDRAFT_133802</name>
</gene>
<keyword evidence="2" id="KW-1185">Reference proteome</keyword>
<dbReference type="AlphaFoldDB" id="A0A067PYW1"/>
<evidence type="ECO:0000313" key="2">
    <source>
        <dbReference type="Proteomes" id="UP000027265"/>
    </source>
</evidence>
<sequence>MGHIIPEAVKLLVAEGLITGVQLDPLSKAVFCESCMFAKSTWKPFPKERMRECVKAYSEEIHSDLWGPGPVETLG</sequence>
<evidence type="ECO:0000313" key="1">
    <source>
        <dbReference type="EMBL" id="KDQ55541.1"/>
    </source>
</evidence>
<dbReference type="InParanoid" id="A0A067PYW1"/>
<dbReference type="STRING" id="933084.A0A067PYW1"/>
<name>A0A067PYW1_9AGAM</name>
<reference evidence="2" key="1">
    <citation type="journal article" date="2014" name="Proc. Natl. Acad. Sci. U.S.A.">
        <title>Extensive sampling of basidiomycete genomes demonstrates inadequacy of the white-rot/brown-rot paradigm for wood decay fungi.</title>
        <authorList>
            <person name="Riley R."/>
            <person name="Salamov A.A."/>
            <person name="Brown D.W."/>
            <person name="Nagy L.G."/>
            <person name="Floudas D."/>
            <person name="Held B.W."/>
            <person name="Levasseur A."/>
            <person name="Lombard V."/>
            <person name="Morin E."/>
            <person name="Otillar R."/>
            <person name="Lindquist E.A."/>
            <person name="Sun H."/>
            <person name="LaButti K.M."/>
            <person name="Schmutz J."/>
            <person name="Jabbour D."/>
            <person name="Luo H."/>
            <person name="Baker S.E."/>
            <person name="Pisabarro A.G."/>
            <person name="Walton J.D."/>
            <person name="Blanchette R.A."/>
            <person name="Henrissat B."/>
            <person name="Martin F."/>
            <person name="Cullen D."/>
            <person name="Hibbett D.S."/>
            <person name="Grigoriev I.V."/>
        </authorList>
    </citation>
    <scope>NUCLEOTIDE SEQUENCE [LARGE SCALE GENOMIC DNA]</scope>
    <source>
        <strain evidence="2">MUCL 33604</strain>
    </source>
</reference>
<proteinExistence type="predicted"/>
<protein>
    <submittedName>
        <fullName evidence="1">Uncharacterized protein</fullName>
    </submittedName>
</protein>
<organism evidence="1 2">
    <name type="scientific">Jaapia argillacea MUCL 33604</name>
    <dbReference type="NCBI Taxonomy" id="933084"/>
    <lineage>
        <taxon>Eukaryota</taxon>
        <taxon>Fungi</taxon>
        <taxon>Dikarya</taxon>
        <taxon>Basidiomycota</taxon>
        <taxon>Agaricomycotina</taxon>
        <taxon>Agaricomycetes</taxon>
        <taxon>Agaricomycetidae</taxon>
        <taxon>Jaapiales</taxon>
        <taxon>Jaapiaceae</taxon>
        <taxon>Jaapia</taxon>
    </lineage>
</organism>
<dbReference type="OrthoDB" id="7691805at2759"/>